<dbReference type="InterPro" id="IPR017927">
    <property type="entry name" value="FAD-bd_FR_type"/>
</dbReference>
<dbReference type="Gene3D" id="2.40.30.10">
    <property type="entry name" value="Translation factors"/>
    <property type="match status" value="1"/>
</dbReference>
<dbReference type="FunFam" id="1.10.490.10:FF:000003">
    <property type="entry name" value="Flavohemoprotein"/>
    <property type="match status" value="1"/>
</dbReference>
<dbReference type="PANTHER" id="PTHR43396:SF3">
    <property type="entry name" value="FLAVOHEMOPROTEIN"/>
    <property type="match status" value="1"/>
</dbReference>
<keyword evidence="3" id="KW-0216">Detoxification</keyword>
<dbReference type="STRING" id="100787.A0A0G4KL79"/>
<keyword evidence="5" id="KW-0479">Metal-binding</keyword>
<reference evidence="12 13" key="1">
    <citation type="submission" date="2015-05" db="EMBL/GenBank/DDBJ databases">
        <authorList>
            <person name="Wang D.B."/>
            <person name="Wang M."/>
        </authorList>
    </citation>
    <scope>NUCLEOTIDE SEQUENCE [LARGE SCALE GENOMIC DNA]</scope>
    <source>
        <strain evidence="12">VL1</strain>
    </source>
</reference>
<dbReference type="Proteomes" id="UP000044602">
    <property type="component" value="Unassembled WGS sequence"/>
</dbReference>
<dbReference type="GO" id="GO:0046872">
    <property type="term" value="F:metal ion binding"/>
    <property type="evidence" value="ECO:0007669"/>
    <property type="project" value="UniProtKB-KW"/>
</dbReference>
<gene>
    <name evidence="12" type="ORF">BN1708_002150</name>
</gene>
<comment type="catalytic activity">
    <reaction evidence="8">
        <text>2 nitric oxide + NADH + 2 O2 = 2 nitrate + NAD(+) + H(+)</text>
        <dbReference type="Rhea" id="RHEA:19469"/>
        <dbReference type="ChEBI" id="CHEBI:15378"/>
        <dbReference type="ChEBI" id="CHEBI:15379"/>
        <dbReference type="ChEBI" id="CHEBI:16480"/>
        <dbReference type="ChEBI" id="CHEBI:17632"/>
        <dbReference type="ChEBI" id="CHEBI:57540"/>
        <dbReference type="ChEBI" id="CHEBI:57945"/>
        <dbReference type="EC" id="1.14.12.17"/>
    </reaction>
</comment>
<accession>A0A0G4KL79</accession>
<evidence type="ECO:0000256" key="7">
    <source>
        <dbReference type="ARBA" id="ARBA00023027"/>
    </source>
</evidence>
<evidence type="ECO:0000256" key="9">
    <source>
        <dbReference type="ARBA" id="ARBA00049433"/>
    </source>
</evidence>
<proteinExistence type="inferred from homology"/>
<dbReference type="SUPFAM" id="SSF52343">
    <property type="entry name" value="Ferredoxin reductase-like, C-terminal NADP-linked domain"/>
    <property type="match status" value="1"/>
</dbReference>
<dbReference type="GO" id="GO:0009636">
    <property type="term" value="P:response to toxic substance"/>
    <property type="evidence" value="ECO:0007669"/>
    <property type="project" value="UniProtKB-KW"/>
</dbReference>
<protein>
    <recommendedName>
        <fullName evidence="2">nitric oxide dioxygenase</fullName>
        <ecNumber evidence="2">1.14.12.17</ecNumber>
    </recommendedName>
</protein>
<evidence type="ECO:0000256" key="5">
    <source>
        <dbReference type="ARBA" id="ARBA00022723"/>
    </source>
</evidence>
<keyword evidence="7" id="KW-0520">NAD</keyword>
<comment type="catalytic activity">
    <reaction evidence="9">
        <text>2 nitric oxide + NADPH + 2 O2 = 2 nitrate + NADP(+) + H(+)</text>
        <dbReference type="Rhea" id="RHEA:19465"/>
        <dbReference type="ChEBI" id="CHEBI:15378"/>
        <dbReference type="ChEBI" id="CHEBI:15379"/>
        <dbReference type="ChEBI" id="CHEBI:16480"/>
        <dbReference type="ChEBI" id="CHEBI:17632"/>
        <dbReference type="ChEBI" id="CHEBI:57783"/>
        <dbReference type="ChEBI" id="CHEBI:58349"/>
        <dbReference type="EC" id="1.14.12.17"/>
    </reaction>
</comment>
<evidence type="ECO:0000256" key="2">
    <source>
        <dbReference type="ARBA" id="ARBA00012229"/>
    </source>
</evidence>
<evidence type="ECO:0000256" key="3">
    <source>
        <dbReference type="ARBA" id="ARBA00022575"/>
    </source>
</evidence>
<feature type="domain" description="FAD-binding FR-type" evidence="11">
    <location>
        <begin position="154"/>
        <end position="261"/>
    </location>
</feature>
<dbReference type="InterPro" id="IPR001433">
    <property type="entry name" value="OxRdtase_FAD/NAD-bd"/>
</dbReference>
<dbReference type="CDD" id="cd08922">
    <property type="entry name" value="FHb-globin"/>
    <property type="match status" value="1"/>
</dbReference>
<dbReference type="SUPFAM" id="SSF63380">
    <property type="entry name" value="Riboflavin synthase domain-like"/>
    <property type="match status" value="1"/>
</dbReference>
<dbReference type="InterPro" id="IPR000971">
    <property type="entry name" value="Globin"/>
</dbReference>
<keyword evidence="4" id="KW-0349">Heme</keyword>
<dbReference type="GO" id="GO:0046210">
    <property type="term" value="P:nitric oxide catabolic process"/>
    <property type="evidence" value="ECO:0007669"/>
    <property type="project" value="TreeGrafter"/>
</dbReference>
<dbReference type="PANTHER" id="PTHR43396">
    <property type="entry name" value="FLAVOHEMOPROTEIN"/>
    <property type="match status" value="1"/>
</dbReference>
<dbReference type="Pfam" id="PF00175">
    <property type="entry name" value="NAD_binding_1"/>
    <property type="match status" value="1"/>
</dbReference>
<dbReference type="SUPFAM" id="SSF46458">
    <property type="entry name" value="Globin-like"/>
    <property type="match status" value="1"/>
</dbReference>
<evidence type="ECO:0000259" key="11">
    <source>
        <dbReference type="PROSITE" id="PS51384"/>
    </source>
</evidence>
<keyword evidence="6" id="KW-0408">Iron</keyword>
<evidence type="ECO:0000256" key="1">
    <source>
        <dbReference type="ARBA" id="ARBA00006401"/>
    </source>
</evidence>
<dbReference type="InterPro" id="IPR017938">
    <property type="entry name" value="Riboflavin_synthase-like_b-brl"/>
</dbReference>
<dbReference type="EMBL" id="CVQH01002224">
    <property type="protein sequence ID" value="CRK09420.1"/>
    <property type="molecule type" value="Genomic_DNA"/>
</dbReference>
<dbReference type="InterPro" id="IPR039261">
    <property type="entry name" value="FNR_nucleotide-bd"/>
</dbReference>
<dbReference type="GO" id="GO:0071500">
    <property type="term" value="P:cellular response to nitrosative stress"/>
    <property type="evidence" value="ECO:0007669"/>
    <property type="project" value="TreeGrafter"/>
</dbReference>
<comment type="similarity">
    <text evidence="1">In the C-terminal section; belongs to the flavoprotein pyridine nucleotide cytochrome reductase family.</text>
</comment>
<sequence>MALTYKQSVLVRGSTPALREHGETITSLFYANMLRAHPELHDMFNTANQANGRQPRALTSVILAFAANLNHTAELIPRLERMCNKHCSLNIRPEHYDIVGKYLLEAFGQILGPTWTPEVQQSWHKAYSLLAKMLIGREAQLYRDFELGAGWGPTAFRKFRIERKVAETDDIYSFYLVPVDGRRLPAFLPGQYVTMRQYSLSEAPRPDHYRLTIKRDAGTQVGKGAEALRLHPGAVSNLLIDDKQAGDTVELSHPAGDFHLDTDASSTLPLVLISAGVGAAPLAAILNTVVERQAVRPISWVHCSARGEAPFEAHVRRVAASRDRFATKFFRSKVADADSCQTRTPGDEYGVRLDLAAMDRGQLHLEHGGAEYYICGSEAFMAETSAYLVAQGVDEKRVHYEWFTTGDPEFKH</sequence>
<dbReference type="InterPro" id="IPR009050">
    <property type="entry name" value="Globin-like_sf"/>
</dbReference>
<organism evidence="12 13">
    <name type="scientific">Verticillium longisporum</name>
    <name type="common">Verticillium dahliae var. longisporum</name>
    <dbReference type="NCBI Taxonomy" id="100787"/>
    <lineage>
        <taxon>Eukaryota</taxon>
        <taxon>Fungi</taxon>
        <taxon>Dikarya</taxon>
        <taxon>Ascomycota</taxon>
        <taxon>Pezizomycotina</taxon>
        <taxon>Sordariomycetes</taxon>
        <taxon>Hypocreomycetidae</taxon>
        <taxon>Glomerellales</taxon>
        <taxon>Plectosphaerellaceae</taxon>
        <taxon>Verticillium</taxon>
    </lineage>
</organism>
<name>A0A0G4KL79_VERLO</name>
<dbReference type="CDD" id="cd06184">
    <property type="entry name" value="flavohem_like_fad_nad_binding"/>
    <property type="match status" value="1"/>
</dbReference>
<dbReference type="GO" id="GO:0008941">
    <property type="term" value="F:nitric oxide dioxygenase NAD(P)H activity"/>
    <property type="evidence" value="ECO:0007669"/>
    <property type="project" value="UniProtKB-EC"/>
</dbReference>
<dbReference type="GO" id="GO:0020037">
    <property type="term" value="F:heme binding"/>
    <property type="evidence" value="ECO:0007669"/>
    <property type="project" value="InterPro"/>
</dbReference>
<dbReference type="Gene3D" id="3.40.50.80">
    <property type="entry name" value="Nucleotide-binding domain of ferredoxin-NADP reductase (FNR) module"/>
    <property type="match status" value="1"/>
</dbReference>
<dbReference type="PROSITE" id="PS01033">
    <property type="entry name" value="GLOBIN"/>
    <property type="match status" value="1"/>
</dbReference>
<feature type="domain" description="Globin" evidence="10">
    <location>
        <begin position="2"/>
        <end position="139"/>
    </location>
</feature>
<dbReference type="GO" id="GO:0019825">
    <property type="term" value="F:oxygen binding"/>
    <property type="evidence" value="ECO:0007669"/>
    <property type="project" value="InterPro"/>
</dbReference>
<evidence type="ECO:0000256" key="6">
    <source>
        <dbReference type="ARBA" id="ARBA00023004"/>
    </source>
</evidence>
<dbReference type="Pfam" id="PF00042">
    <property type="entry name" value="Globin"/>
    <property type="match status" value="1"/>
</dbReference>
<dbReference type="PROSITE" id="PS51384">
    <property type="entry name" value="FAD_FR"/>
    <property type="match status" value="1"/>
</dbReference>
<evidence type="ECO:0000259" key="10">
    <source>
        <dbReference type="PROSITE" id="PS01033"/>
    </source>
</evidence>
<dbReference type="GO" id="GO:0071949">
    <property type="term" value="F:FAD binding"/>
    <property type="evidence" value="ECO:0007669"/>
    <property type="project" value="TreeGrafter"/>
</dbReference>
<evidence type="ECO:0000313" key="12">
    <source>
        <dbReference type="EMBL" id="CRK09420.1"/>
    </source>
</evidence>
<dbReference type="EC" id="1.14.12.17" evidence="2"/>
<dbReference type="AlphaFoldDB" id="A0A0G4KL79"/>
<dbReference type="Gene3D" id="1.10.490.10">
    <property type="entry name" value="Globins"/>
    <property type="match status" value="1"/>
</dbReference>
<dbReference type="InterPro" id="IPR012292">
    <property type="entry name" value="Globin/Proto"/>
</dbReference>
<evidence type="ECO:0000256" key="4">
    <source>
        <dbReference type="ARBA" id="ARBA00022617"/>
    </source>
</evidence>
<keyword evidence="13" id="KW-1185">Reference proteome</keyword>
<evidence type="ECO:0000256" key="8">
    <source>
        <dbReference type="ARBA" id="ARBA00048649"/>
    </source>
</evidence>
<evidence type="ECO:0000313" key="13">
    <source>
        <dbReference type="Proteomes" id="UP000044602"/>
    </source>
</evidence>